<organism evidence="3 4">
    <name type="scientific">Caloramator quimbayensis</name>
    <dbReference type="NCBI Taxonomy" id="1147123"/>
    <lineage>
        <taxon>Bacteria</taxon>
        <taxon>Bacillati</taxon>
        <taxon>Bacillota</taxon>
        <taxon>Clostridia</taxon>
        <taxon>Eubacteriales</taxon>
        <taxon>Clostridiaceae</taxon>
        <taxon>Caloramator</taxon>
    </lineage>
</organism>
<name>A0A1T4YGS6_9CLOT</name>
<feature type="coiled-coil region" evidence="1">
    <location>
        <begin position="4"/>
        <end position="52"/>
    </location>
</feature>
<gene>
    <name evidence="3" type="ORF">SAMN05443428_1519</name>
</gene>
<dbReference type="GO" id="GO:0003677">
    <property type="term" value="F:DNA binding"/>
    <property type="evidence" value="ECO:0007669"/>
    <property type="project" value="UniProtKB-KW"/>
</dbReference>
<dbReference type="RefSeq" id="WP_278305984.1">
    <property type="nucleotide sequence ID" value="NZ_FUYH01000051.1"/>
</dbReference>
<dbReference type="STRING" id="1147123.SAMN05443428_1519"/>
<feature type="domain" description="Transposase TnpC homeodomain" evidence="2">
    <location>
        <begin position="42"/>
        <end position="93"/>
    </location>
</feature>
<dbReference type="AlphaFoldDB" id="A0A1T4YGS6"/>
<protein>
    <submittedName>
        <fullName evidence="3">Transposase C of IS166 homeodomain-containing protein</fullName>
    </submittedName>
</protein>
<dbReference type="InterPro" id="IPR024463">
    <property type="entry name" value="Transposase_TnpC_homeodom"/>
</dbReference>
<dbReference type="EMBL" id="FUYH01000051">
    <property type="protein sequence ID" value="SKB00893.1"/>
    <property type="molecule type" value="Genomic_DNA"/>
</dbReference>
<evidence type="ECO:0000256" key="1">
    <source>
        <dbReference type="SAM" id="Coils"/>
    </source>
</evidence>
<keyword evidence="1" id="KW-0175">Coiled coil</keyword>
<reference evidence="4" key="1">
    <citation type="submission" date="2017-02" db="EMBL/GenBank/DDBJ databases">
        <authorList>
            <person name="Varghese N."/>
            <person name="Submissions S."/>
        </authorList>
    </citation>
    <scope>NUCLEOTIDE SEQUENCE [LARGE SCALE GENOMIC DNA]</scope>
    <source>
        <strain evidence="4">USBA 833</strain>
    </source>
</reference>
<feature type="non-terminal residue" evidence="3">
    <location>
        <position position="95"/>
    </location>
</feature>
<evidence type="ECO:0000313" key="3">
    <source>
        <dbReference type="EMBL" id="SKB00893.1"/>
    </source>
</evidence>
<evidence type="ECO:0000259" key="2">
    <source>
        <dbReference type="Pfam" id="PF13007"/>
    </source>
</evidence>
<keyword evidence="3" id="KW-0238">DNA-binding</keyword>
<keyword evidence="4" id="KW-1185">Reference proteome</keyword>
<sequence length="95" mass="11141">MVGLNIENQLNENAKDIISKLQKELADKDLEINNLKNELEFLKNQILNKNKKIFGKSSEQLNVDQISLFNEAEKYSNDKEDEPTIEEITYKRKKK</sequence>
<evidence type="ECO:0000313" key="4">
    <source>
        <dbReference type="Proteomes" id="UP000190105"/>
    </source>
</evidence>
<keyword evidence="3" id="KW-0371">Homeobox</keyword>
<proteinExistence type="predicted"/>
<accession>A0A1T4YGS6</accession>
<dbReference type="Proteomes" id="UP000190105">
    <property type="component" value="Unassembled WGS sequence"/>
</dbReference>
<dbReference type="Pfam" id="PF13007">
    <property type="entry name" value="LZ_Tnp_IS66"/>
    <property type="match status" value="1"/>
</dbReference>